<dbReference type="Proteomes" id="UP001497535">
    <property type="component" value="Unassembled WGS sequence"/>
</dbReference>
<protein>
    <submittedName>
        <fullName evidence="1">Uncharacterized protein</fullName>
    </submittedName>
</protein>
<accession>A0ACB1A0R6</accession>
<reference evidence="1" key="1">
    <citation type="submission" date="2023-11" db="EMBL/GenBank/DDBJ databases">
        <authorList>
            <person name="Poullet M."/>
        </authorList>
    </citation>
    <scope>NUCLEOTIDE SEQUENCE</scope>
    <source>
        <strain evidence="1">E1834</strain>
    </source>
</reference>
<comment type="caution">
    <text evidence="1">The sequence shown here is derived from an EMBL/GenBank/DDBJ whole genome shotgun (WGS) entry which is preliminary data.</text>
</comment>
<evidence type="ECO:0000313" key="1">
    <source>
        <dbReference type="EMBL" id="CAK5083800.1"/>
    </source>
</evidence>
<proteinExistence type="predicted"/>
<organism evidence="1 2">
    <name type="scientific">Meloidogyne enterolobii</name>
    <name type="common">Root-knot nematode worm</name>
    <name type="synonym">Meloidogyne mayaguensis</name>
    <dbReference type="NCBI Taxonomy" id="390850"/>
    <lineage>
        <taxon>Eukaryota</taxon>
        <taxon>Metazoa</taxon>
        <taxon>Ecdysozoa</taxon>
        <taxon>Nematoda</taxon>
        <taxon>Chromadorea</taxon>
        <taxon>Rhabditida</taxon>
        <taxon>Tylenchina</taxon>
        <taxon>Tylenchomorpha</taxon>
        <taxon>Tylenchoidea</taxon>
        <taxon>Meloidogynidae</taxon>
        <taxon>Meloidogyninae</taxon>
        <taxon>Meloidogyne</taxon>
    </lineage>
</organism>
<dbReference type="EMBL" id="CAVMJV010000052">
    <property type="protein sequence ID" value="CAK5083800.1"/>
    <property type="molecule type" value="Genomic_DNA"/>
</dbReference>
<name>A0ACB1A0R6_MELEN</name>
<evidence type="ECO:0000313" key="2">
    <source>
        <dbReference type="Proteomes" id="UP001497535"/>
    </source>
</evidence>
<sequence length="148" mass="16253">MESSGSSGYSSEDGVFDLTVGSLTVGQFWQAVQNWGVGGHQLAKISMRGTEGDIDVWNNQNPIPVNESMEEFLRDGTIAFNQQLQLKNLPQNFPYVIDGAVILQVRIVEPAHFVGAIDFLDCLVILMSFQSTRNSLLIGPFFSVVEIG</sequence>
<keyword evidence="2" id="KW-1185">Reference proteome</keyword>
<gene>
    <name evidence="1" type="ORF">MENTE1834_LOCUS31166</name>
</gene>